<evidence type="ECO:0000256" key="1">
    <source>
        <dbReference type="SAM" id="Phobius"/>
    </source>
</evidence>
<dbReference type="EMBL" id="OBEG01000001">
    <property type="protein sequence ID" value="SNY74389.1"/>
    <property type="molecule type" value="Genomic_DNA"/>
</dbReference>
<feature type="transmembrane region" description="Helical" evidence="1">
    <location>
        <begin position="181"/>
        <end position="201"/>
    </location>
</feature>
<feature type="domain" description="DUF8020" evidence="3">
    <location>
        <begin position="36"/>
        <end position="103"/>
    </location>
</feature>
<gene>
    <name evidence="4" type="ORF">SAMN04244553_0240</name>
</gene>
<dbReference type="RefSeq" id="WP_097243293.1">
    <property type="nucleotide sequence ID" value="NZ_JAMTCV010000002.1"/>
</dbReference>
<dbReference type="OrthoDB" id="4555778at2"/>
<keyword evidence="5" id="KW-1185">Reference proteome</keyword>
<keyword evidence="2" id="KW-0732">Signal</keyword>
<organism evidence="4 5">
    <name type="scientific">Nocardia amikacinitolerans</name>
    <dbReference type="NCBI Taxonomy" id="756689"/>
    <lineage>
        <taxon>Bacteria</taxon>
        <taxon>Bacillati</taxon>
        <taxon>Actinomycetota</taxon>
        <taxon>Actinomycetes</taxon>
        <taxon>Mycobacteriales</taxon>
        <taxon>Nocardiaceae</taxon>
        <taxon>Nocardia</taxon>
    </lineage>
</organism>
<dbReference type="Proteomes" id="UP000219565">
    <property type="component" value="Unassembled WGS sequence"/>
</dbReference>
<keyword evidence="1" id="KW-0812">Transmembrane</keyword>
<evidence type="ECO:0000313" key="5">
    <source>
        <dbReference type="Proteomes" id="UP000219565"/>
    </source>
</evidence>
<dbReference type="Pfam" id="PF26059">
    <property type="entry name" value="DUF8020"/>
    <property type="match status" value="1"/>
</dbReference>
<proteinExistence type="predicted"/>
<feature type="transmembrane region" description="Helical" evidence="1">
    <location>
        <begin position="147"/>
        <end position="169"/>
    </location>
</feature>
<accession>A0A285KP14</accession>
<feature type="transmembrane region" description="Helical" evidence="1">
    <location>
        <begin position="207"/>
        <end position="228"/>
    </location>
</feature>
<sequence>MKLRNSVVTAALAAVAVGVGGAGITNAQPAPEQREVHYEVTRQGDSAVVKVGDGKLRVVADQLVVTAADDTPVAAVPLTYRMDAMAYPIAARIEGDSAILTPSREGGTPVTAVAAHEVVSTEQAAKQVAESFTPRDQSALGVFAQRMTISAAVSAVVGAVLGGGVGCLLGGAAGATVASPVIALLLPWVGATIAGCVLGAATLGAVGAMVGLITVGGPIALFSAFQYFSTILTPCPPELPYCKDPSVPAPPK</sequence>
<name>A0A285KP14_9NOCA</name>
<feature type="signal peptide" evidence="2">
    <location>
        <begin position="1"/>
        <end position="27"/>
    </location>
</feature>
<keyword evidence="1" id="KW-1133">Transmembrane helix</keyword>
<protein>
    <recommendedName>
        <fullName evidence="3">DUF8020 domain-containing protein</fullName>
    </recommendedName>
</protein>
<evidence type="ECO:0000259" key="3">
    <source>
        <dbReference type="Pfam" id="PF26059"/>
    </source>
</evidence>
<feature type="chain" id="PRO_5012560783" description="DUF8020 domain-containing protein" evidence="2">
    <location>
        <begin position="28"/>
        <end position="252"/>
    </location>
</feature>
<evidence type="ECO:0000313" key="4">
    <source>
        <dbReference type="EMBL" id="SNY74389.1"/>
    </source>
</evidence>
<dbReference type="AlphaFoldDB" id="A0A285KP14"/>
<dbReference type="STRING" id="1379680.GCA_001612615_00782"/>
<keyword evidence="1" id="KW-0472">Membrane</keyword>
<dbReference type="InterPro" id="IPR058333">
    <property type="entry name" value="DUF8020"/>
</dbReference>
<evidence type="ECO:0000256" key="2">
    <source>
        <dbReference type="SAM" id="SignalP"/>
    </source>
</evidence>
<reference evidence="4 5" key="1">
    <citation type="submission" date="2017-09" db="EMBL/GenBank/DDBJ databases">
        <authorList>
            <person name="Ehlers B."/>
            <person name="Leendertz F.H."/>
        </authorList>
    </citation>
    <scope>NUCLEOTIDE SEQUENCE [LARGE SCALE GENOMIC DNA]</scope>
    <source>
        <strain evidence="4 5">DSM 45537</strain>
    </source>
</reference>